<keyword evidence="1" id="KW-0472">Membrane</keyword>
<feature type="transmembrane region" description="Helical" evidence="1">
    <location>
        <begin position="12"/>
        <end position="37"/>
    </location>
</feature>
<accession>A6IQK1</accession>
<dbReference type="EMBL" id="CH473967">
    <property type="protein sequence ID" value="EDM11004.1"/>
    <property type="molecule type" value="Genomic_DNA"/>
</dbReference>
<reference evidence="3" key="1">
    <citation type="submission" date="2005-09" db="EMBL/GenBank/DDBJ databases">
        <authorList>
            <person name="Mural R.J."/>
            <person name="Li P.W."/>
            <person name="Adams M.D."/>
            <person name="Amanatides P.G."/>
            <person name="Baden-Tillson H."/>
            <person name="Barnstead M."/>
            <person name="Chin S.H."/>
            <person name="Dew I."/>
            <person name="Evans C.A."/>
            <person name="Ferriera S."/>
            <person name="Flanigan M."/>
            <person name="Fosler C."/>
            <person name="Glodek A."/>
            <person name="Gu Z."/>
            <person name="Holt R.A."/>
            <person name="Jennings D."/>
            <person name="Kraft C.L."/>
            <person name="Lu F."/>
            <person name="Nguyen T."/>
            <person name="Nusskern D.R."/>
            <person name="Pfannkoch C.M."/>
            <person name="Sitter C."/>
            <person name="Sutton G.G."/>
            <person name="Venter J.C."/>
            <person name="Wang Z."/>
            <person name="Woodage T."/>
            <person name="Zheng X.H."/>
            <person name="Zhong F."/>
        </authorList>
    </citation>
    <scope>NUCLEOTIDE SEQUENCE [LARGE SCALE GENOMIC DNA]</scope>
    <source>
        <strain>BN</strain>
        <strain evidence="3">Sprague-Dawley</strain>
    </source>
</reference>
<protein>
    <submittedName>
        <fullName evidence="2">RCG52533</fullName>
    </submittedName>
</protein>
<proteinExistence type="predicted"/>
<evidence type="ECO:0000256" key="1">
    <source>
        <dbReference type="SAM" id="Phobius"/>
    </source>
</evidence>
<name>A6IQK1_RAT</name>
<organism evidence="2 3">
    <name type="scientific">Rattus norvegicus</name>
    <name type="common">Rat</name>
    <dbReference type="NCBI Taxonomy" id="10116"/>
    <lineage>
        <taxon>Eukaryota</taxon>
        <taxon>Metazoa</taxon>
        <taxon>Chordata</taxon>
        <taxon>Craniata</taxon>
        <taxon>Vertebrata</taxon>
        <taxon>Euteleostomi</taxon>
        <taxon>Mammalia</taxon>
        <taxon>Eutheria</taxon>
        <taxon>Euarchontoglires</taxon>
        <taxon>Glires</taxon>
        <taxon>Rodentia</taxon>
        <taxon>Myomorpha</taxon>
        <taxon>Muroidea</taxon>
        <taxon>Muridae</taxon>
        <taxon>Murinae</taxon>
        <taxon>Rattus</taxon>
    </lineage>
</organism>
<keyword evidence="1" id="KW-1133">Transmembrane helix</keyword>
<dbReference type="Proteomes" id="UP000234681">
    <property type="component" value="Chromosome 11"/>
</dbReference>
<sequence length="71" mass="8162">MPLLNISYSVPLISFVLVFILVGLIQVVIMVIILVSYTSIKFTVIKRKSFKEIKKVFSTCGTHLYFITLFF</sequence>
<keyword evidence="1" id="KW-0812">Transmembrane</keyword>
<evidence type="ECO:0000313" key="2">
    <source>
        <dbReference type="EMBL" id="EDM11004.1"/>
    </source>
</evidence>
<gene>
    <name evidence="2" type="ORF">rCG_52533</name>
</gene>
<feature type="non-terminal residue" evidence="2">
    <location>
        <position position="71"/>
    </location>
</feature>
<evidence type="ECO:0000313" key="3">
    <source>
        <dbReference type="Proteomes" id="UP000234681"/>
    </source>
</evidence>
<dbReference type="AlphaFoldDB" id="A6IQK1"/>
<dbReference type="SUPFAM" id="SSF81321">
    <property type="entry name" value="Family A G protein-coupled receptor-like"/>
    <property type="match status" value="1"/>
</dbReference>